<evidence type="ECO:0000313" key="3">
    <source>
        <dbReference type="Proteomes" id="UP000243498"/>
    </source>
</evidence>
<comment type="caution">
    <text evidence="2">The sequence shown here is derived from an EMBL/GenBank/DDBJ whole genome shotgun (WGS) entry which is preliminary data.</text>
</comment>
<accession>A0A162JXV3</accession>
<dbReference type="OrthoDB" id="10604572at2759"/>
<name>A0A162JXV3_METRR</name>
<proteinExistence type="predicted"/>
<dbReference type="EMBL" id="AZHC01000002">
    <property type="protein sequence ID" value="OAA50608.1"/>
    <property type="molecule type" value="Genomic_DNA"/>
</dbReference>
<sequence>MPDCMNIVCLAGAAATGALNDEQASSSWLLRSIGSSEVEQSEYPVVILCHHPSLPTSKVICEPIVGDGKEQLLTKAAINIVQRIGGLKFDDELKPSWLPTDSTLLVPPGIPALEGLFRDLRKLPVEVIAFISPEEDCSDFIRALRLTASPELLCPVKLRDGIRKIGKINPPESWEEDSKVLYSTYYETIVKLAAVSFDSTGHMIGVSPTANSGKVNVVKEILGLSNDDLRAKDVPSGESNQPRSLEQGARGALKRTLGALIACLTDEETGLACRPVLFAIESFMDDVGRILDSLHIQPEFPVLGDFASNVLLDTADTQPVFVITKGTPFPKAVDDLRGLLGTGHTNGELLAAIFPDVEPRIDPKNWHKWFFPKEDRYDDIRQGCLSDLRIANARFTRVESSTG</sequence>
<dbReference type="Gene3D" id="3.90.950.10">
    <property type="match status" value="1"/>
</dbReference>
<dbReference type="InterPro" id="IPR029001">
    <property type="entry name" value="ITPase-like_fam"/>
</dbReference>
<gene>
    <name evidence="2" type="ORF">NOR_01058</name>
</gene>
<dbReference type="AlphaFoldDB" id="A0A162JXV3"/>
<feature type="region of interest" description="Disordered" evidence="1">
    <location>
        <begin position="229"/>
        <end position="248"/>
    </location>
</feature>
<keyword evidence="3" id="KW-1185">Reference proteome</keyword>
<dbReference type="Proteomes" id="UP000243498">
    <property type="component" value="Unassembled WGS sequence"/>
</dbReference>
<evidence type="ECO:0000313" key="2">
    <source>
        <dbReference type="EMBL" id="OAA50608.1"/>
    </source>
</evidence>
<reference evidence="2 3" key="1">
    <citation type="journal article" date="2016" name="Genome Biol. Evol.">
        <title>Divergent and convergent evolution of fungal pathogenicity.</title>
        <authorList>
            <person name="Shang Y."/>
            <person name="Xiao G."/>
            <person name="Zheng P."/>
            <person name="Cen K."/>
            <person name="Zhan S."/>
            <person name="Wang C."/>
        </authorList>
    </citation>
    <scope>NUCLEOTIDE SEQUENCE [LARGE SCALE GENOMIC DNA]</scope>
    <source>
        <strain evidence="2 3">RCEF 4871</strain>
    </source>
</reference>
<organism evidence="2 3">
    <name type="scientific">Metarhizium rileyi (strain RCEF 4871)</name>
    <name type="common">Nomuraea rileyi</name>
    <dbReference type="NCBI Taxonomy" id="1649241"/>
    <lineage>
        <taxon>Eukaryota</taxon>
        <taxon>Fungi</taxon>
        <taxon>Dikarya</taxon>
        <taxon>Ascomycota</taxon>
        <taxon>Pezizomycotina</taxon>
        <taxon>Sordariomycetes</taxon>
        <taxon>Hypocreomycetidae</taxon>
        <taxon>Hypocreales</taxon>
        <taxon>Clavicipitaceae</taxon>
        <taxon>Metarhizium</taxon>
    </lineage>
</organism>
<protein>
    <submittedName>
        <fullName evidence="2">Uncharacterized protein</fullName>
    </submittedName>
</protein>
<dbReference type="SUPFAM" id="SSF52972">
    <property type="entry name" value="ITPase-like"/>
    <property type="match status" value="1"/>
</dbReference>
<evidence type="ECO:0000256" key="1">
    <source>
        <dbReference type="SAM" id="MobiDB-lite"/>
    </source>
</evidence>